<comment type="similarity">
    <text evidence="1">Belongs to the universal ribosomal protein uL23 family.</text>
</comment>
<dbReference type="Proteomes" id="UP001189429">
    <property type="component" value="Unassembled WGS sequence"/>
</dbReference>
<dbReference type="Pfam" id="PF00276">
    <property type="entry name" value="Ribosomal_L23"/>
    <property type="match status" value="1"/>
</dbReference>
<dbReference type="InterPro" id="IPR003140">
    <property type="entry name" value="PLipase/COase/thioEstase"/>
</dbReference>
<dbReference type="SUPFAM" id="SSF54189">
    <property type="entry name" value="Ribosomal proteins S24e, L23 and L15e"/>
    <property type="match status" value="1"/>
</dbReference>
<dbReference type="InterPro" id="IPR012678">
    <property type="entry name" value="Ribosomal_uL23/eL15/eS24_sf"/>
</dbReference>
<proteinExistence type="inferred from homology"/>
<dbReference type="PANTHER" id="PTHR11620">
    <property type="entry name" value="60S RIBOSOMAL PROTEIN L23A"/>
    <property type="match status" value="1"/>
</dbReference>
<feature type="domain" description="Phospholipase/carboxylesterase/thioesterase" evidence="5">
    <location>
        <begin position="12"/>
        <end position="103"/>
    </location>
</feature>
<evidence type="ECO:0000256" key="4">
    <source>
        <dbReference type="SAM" id="MobiDB-lite"/>
    </source>
</evidence>
<dbReference type="Gene3D" id="3.40.50.1820">
    <property type="entry name" value="alpha/beta hydrolase"/>
    <property type="match status" value="1"/>
</dbReference>
<dbReference type="Gene3D" id="3.30.70.330">
    <property type="match status" value="1"/>
</dbReference>
<feature type="compositionally biased region" description="Basic and acidic residues" evidence="4">
    <location>
        <begin position="498"/>
        <end position="511"/>
    </location>
</feature>
<dbReference type="SUPFAM" id="SSF53474">
    <property type="entry name" value="alpha/beta-Hydrolases"/>
    <property type="match status" value="1"/>
</dbReference>
<dbReference type="InterPro" id="IPR012677">
    <property type="entry name" value="Nucleotide-bd_a/b_plait_sf"/>
</dbReference>
<dbReference type="Pfam" id="PF02230">
    <property type="entry name" value="Abhydrolase_2"/>
    <property type="match status" value="1"/>
</dbReference>
<reference evidence="6" key="1">
    <citation type="submission" date="2023-10" db="EMBL/GenBank/DDBJ databases">
        <authorList>
            <person name="Chen Y."/>
            <person name="Shah S."/>
            <person name="Dougan E. K."/>
            <person name="Thang M."/>
            <person name="Chan C."/>
        </authorList>
    </citation>
    <scope>NUCLEOTIDE SEQUENCE [LARGE SCALE GENOMIC DNA]</scope>
</reference>
<dbReference type="EMBL" id="CAUYUJ010002040">
    <property type="protein sequence ID" value="CAK0798889.1"/>
    <property type="molecule type" value="Genomic_DNA"/>
</dbReference>
<feature type="non-terminal residue" evidence="6">
    <location>
        <position position="1"/>
    </location>
</feature>
<evidence type="ECO:0000256" key="1">
    <source>
        <dbReference type="ARBA" id="ARBA00006700"/>
    </source>
</evidence>
<comment type="caution">
    <text evidence="6">The sequence shown here is derived from an EMBL/GenBank/DDBJ whole genome shotgun (WGS) entry which is preliminary data.</text>
</comment>
<protein>
    <recommendedName>
        <fullName evidence="5">Phospholipase/carboxylesterase/thioesterase domain-containing protein</fullName>
    </recommendedName>
</protein>
<dbReference type="InterPro" id="IPR013025">
    <property type="entry name" value="Ribosomal_uL23-like"/>
</dbReference>
<evidence type="ECO:0000313" key="6">
    <source>
        <dbReference type="EMBL" id="CAK0798889.1"/>
    </source>
</evidence>
<evidence type="ECO:0000313" key="7">
    <source>
        <dbReference type="Proteomes" id="UP001189429"/>
    </source>
</evidence>
<keyword evidence="2" id="KW-0689">Ribosomal protein</keyword>
<keyword evidence="3" id="KW-0687">Ribonucleoprotein</keyword>
<feature type="region of interest" description="Disordered" evidence="4">
    <location>
        <begin position="472"/>
        <end position="524"/>
    </location>
</feature>
<gene>
    <name evidence="6" type="ORF">PCOR1329_LOCUS7530</name>
</gene>
<evidence type="ECO:0000256" key="2">
    <source>
        <dbReference type="ARBA" id="ARBA00022980"/>
    </source>
</evidence>
<accession>A0ABN9Q3E3</accession>
<organism evidence="6 7">
    <name type="scientific">Prorocentrum cordatum</name>
    <dbReference type="NCBI Taxonomy" id="2364126"/>
    <lineage>
        <taxon>Eukaryota</taxon>
        <taxon>Sar</taxon>
        <taxon>Alveolata</taxon>
        <taxon>Dinophyceae</taxon>
        <taxon>Prorocentrales</taxon>
        <taxon>Prorocentraceae</taxon>
        <taxon>Prorocentrum</taxon>
    </lineage>
</organism>
<keyword evidence="7" id="KW-1185">Reference proteome</keyword>
<dbReference type="InterPro" id="IPR029058">
    <property type="entry name" value="AB_hydrolase_fold"/>
</dbReference>
<evidence type="ECO:0000259" key="5">
    <source>
        <dbReference type="Pfam" id="PF02230"/>
    </source>
</evidence>
<feature type="region of interest" description="Disordered" evidence="4">
    <location>
        <begin position="425"/>
        <end position="444"/>
    </location>
</feature>
<name>A0ABN9Q3E3_9DINO</name>
<sequence>WGAGRDMGRLPTYPQRLGGACVLSGWCPPSAGVPALLESSPSRASRFLVCHGDADAVVRPGCGGAVRQALEAAGTPVSFHSYPGLGHGSCEAELKHLEGFLRETLFWVKTLSPVKTLFLVKTLLRVKTLFLVKTLFPVKTLLPVKTRFLVKTRSTDTDSTSLMKTLFPVKTQFGVKTQCRVKTLFWVKTLFSMKMLFRVETPFPVKTRAVRGGPRFDAFPRPLEAEVCRRPSEGHRGAMESSGRRRRAAAALAALATAVVAPLGFTAAPRQQRPAGLARAPPAVASSSLRPVAAASPRDGTRVSMGPRFQGISSPMRQDKLEAKMGLYQYEFEEDGGMYDIIKYPLLTEKACMLMEEYNTYTFLVDRRANKPQIRAAVETVFGVKVKKCNTLIPMAKFTREFGRKIGRKSVYKKASTQQQELLGGAEFRRLPGGSPSGGGDVNGLAADLEQEKARTAELERRLAAAVLASRVPGGTASASARPSQAPNRATSHGPSRVNKELDARLSRAERALGAASSLGPPKV</sequence>
<evidence type="ECO:0000256" key="3">
    <source>
        <dbReference type="ARBA" id="ARBA00023274"/>
    </source>
</evidence>
<feature type="region of interest" description="Disordered" evidence="4">
    <location>
        <begin position="288"/>
        <end position="313"/>
    </location>
</feature>
<dbReference type="HAMAP" id="MF_01369_B">
    <property type="entry name" value="Ribosomal_uL23_B"/>
    <property type="match status" value="1"/>
</dbReference>
<feature type="compositionally biased region" description="Polar residues" evidence="4">
    <location>
        <begin position="477"/>
        <end position="494"/>
    </location>
</feature>